<dbReference type="OrthoDB" id="49605at2759"/>
<feature type="region of interest" description="Disordered" evidence="1">
    <location>
        <begin position="316"/>
        <end position="335"/>
    </location>
</feature>
<gene>
    <name evidence="3" type="ORF">OT_ostta08g01510</name>
</gene>
<organism evidence="3 4">
    <name type="scientific">Ostreococcus tauri</name>
    <name type="common">Marine green alga</name>
    <dbReference type="NCBI Taxonomy" id="70448"/>
    <lineage>
        <taxon>Eukaryota</taxon>
        <taxon>Viridiplantae</taxon>
        <taxon>Chlorophyta</taxon>
        <taxon>Mamiellophyceae</taxon>
        <taxon>Mamiellales</taxon>
        <taxon>Bathycoccaceae</taxon>
        <taxon>Ostreococcus</taxon>
    </lineage>
</organism>
<feature type="compositionally biased region" description="Low complexity" evidence="1">
    <location>
        <begin position="316"/>
        <end position="328"/>
    </location>
</feature>
<evidence type="ECO:0000259" key="2">
    <source>
        <dbReference type="PROSITE" id="PS51397"/>
    </source>
</evidence>
<dbReference type="Proteomes" id="UP000009170">
    <property type="component" value="Unassembled WGS sequence"/>
</dbReference>
<dbReference type="PANTHER" id="PTHR47796">
    <property type="entry name" value="ZINC METALLOPROTEINASE-LIKE PROTEIN"/>
    <property type="match status" value="1"/>
</dbReference>
<evidence type="ECO:0000313" key="4">
    <source>
        <dbReference type="Proteomes" id="UP000009170"/>
    </source>
</evidence>
<dbReference type="AlphaFoldDB" id="A0A090MEN0"/>
<dbReference type="PANTHER" id="PTHR47796:SF1">
    <property type="entry name" value="OS08G0500800 PROTEIN"/>
    <property type="match status" value="1"/>
</dbReference>
<accession>A0A090MEN0</accession>
<evidence type="ECO:0000313" key="3">
    <source>
        <dbReference type="EMBL" id="CEG01427.1"/>
    </source>
</evidence>
<reference evidence="3 4" key="2">
    <citation type="journal article" date="2014" name="BMC Genomics">
        <title>An improved genome of the model marine alga Ostreococcus tauri unfolds by assessing Illumina de novo assemblies.</title>
        <authorList>
            <person name="Blanc-Mathieu R."/>
            <person name="Verhelst B."/>
            <person name="Derelle E."/>
            <person name="Rombauts S."/>
            <person name="Bouget F.Y."/>
            <person name="Carre I."/>
            <person name="Chateau A."/>
            <person name="Eyre-Walker A."/>
            <person name="Grimsley N."/>
            <person name="Moreau H."/>
            <person name="Piegu B."/>
            <person name="Rivals E."/>
            <person name="Schackwitz W."/>
            <person name="Van de Peer Y."/>
            <person name="Piganeau G."/>
        </authorList>
    </citation>
    <scope>NUCLEOTIDE SEQUENCE [LARGE SCALE GENOMIC DNA]</scope>
    <source>
        <strain evidence="4">OTTH 0595 / CCAP 157/2 / RCC745</strain>
    </source>
</reference>
<comment type="caution">
    <text evidence="3">The sequence shown here is derived from an EMBL/GenBank/DDBJ whole genome shotgun (WGS) entry which is preliminary data.</text>
</comment>
<dbReference type="Pfam" id="PF08325">
    <property type="entry name" value="WLM"/>
    <property type="match status" value="1"/>
</dbReference>
<dbReference type="InterPro" id="IPR013536">
    <property type="entry name" value="WLM_dom"/>
</dbReference>
<dbReference type="KEGG" id="ota:OT_ostta08g01510"/>
<sequence length="335" mass="36552">MVVFTARHVGETVTVDLPDAPPPTYADACRALARALDLDVQTVRVHGARECRGRTASVDDDAIALPSDCATRKYMVSGTTRGIVDAINGMARTDARIRDFEEETARERSRRGERTSSAAASTSKYFGEIEVLDVPSGMPSRERAMEVLRRLASDPGITGVMDAHGWYGGRRVGKLCEMPPEGKVGLSEMCVLGYNVNNGREIHLRLRTDDYLGFRDYVTVRKTLLHELAHNVHSNHGPEFRALNSQLNAECERFDWKRASSARVTSRAAEAYQPRDADARVEAPVARSLGAVADVARTTDDVRARRLAKFAAFNAADAADEASASSRAGGVDEDA</sequence>
<dbReference type="EMBL" id="CAID01000008">
    <property type="protein sequence ID" value="CEG01427.1"/>
    <property type="molecule type" value="Genomic_DNA"/>
</dbReference>
<evidence type="ECO:0000256" key="1">
    <source>
        <dbReference type="SAM" id="MobiDB-lite"/>
    </source>
</evidence>
<feature type="region of interest" description="Disordered" evidence="1">
    <location>
        <begin position="98"/>
        <end position="119"/>
    </location>
</feature>
<name>A0A090MEN0_OSTTA</name>
<dbReference type="GeneID" id="9831369"/>
<feature type="compositionally biased region" description="Basic and acidic residues" evidence="1">
    <location>
        <begin position="98"/>
        <end position="114"/>
    </location>
</feature>
<dbReference type="STRING" id="70448.A0A090MEN0"/>
<dbReference type="PROSITE" id="PS51397">
    <property type="entry name" value="WLM"/>
    <property type="match status" value="1"/>
</dbReference>
<keyword evidence="4" id="KW-1185">Reference proteome</keyword>
<feature type="domain" description="WLM" evidence="2">
    <location>
        <begin position="117"/>
        <end position="299"/>
    </location>
</feature>
<dbReference type="InParanoid" id="A0A090MEN0"/>
<protein>
    <submittedName>
        <fullName evidence="3">WLM</fullName>
    </submittedName>
</protein>
<dbReference type="RefSeq" id="XP_003080718.2">
    <property type="nucleotide sequence ID" value="XM_003080670.2"/>
</dbReference>
<reference evidence="4" key="1">
    <citation type="journal article" date="2006" name="Proc. Natl. Acad. Sci. U.S.A.">
        <title>Genome analysis of the smallest free-living eukaryote Ostreococcus tauri unveils many unique features.</title>
        <authorList>
            <person name="Derelle E."/>
            <person name="Ferraz C."/>
            <person name="Rombauts S."/>
            <person name="Rouze P."/>
            <person name="Worden A.Z."/>
            <person name="Robbens S."/>
            <person name="Partensky F."/>
            <person name="Degroeve S."/>
            <person name="Echeynie S."/>
            <person name="Cooke R."/>
            <person name="Saeys Y."/>
            <person name="Wuyts J."/>
            <person name="Jabbari K."/>
            <person name="Bowler C."/>
            <person name="Panaud O."/>
            <person name="Piegu B."/>
            <person name="Ball S.G."/>
            <person name="Ral J.-P."/>
            <person name="Bouget F.-Y."/>
            <person name="Piganeau G."/>
            <person name="De Baets B."/>
            <person name="Picard A."/>
            <person name="Delseny M."/>
            <person name="Demaille J."/>
            <person name="Van de Peer Y."/>
            <person name="Moreau H."/>
        </authorList>
    </citation>
    <scope>NUCLEOTIDE SEQUENCE [LARGE SCALE GENOMIC DNA]</scope>
    <source>
        <strain evidence="4">OTTH 0595 / CCAP 157/2 / RCC745</strain>
    </source>
</reference>
<proteinExistence type="predicted"/>